<dbReference type="AlphaFoldDB" id="A0A5B7KD71"/>
<dbReference type="EMBL" id="VSRR010152199">
    <property type="protein sequence ID" value="MPD06623.1"/>
    <property type="molecule type" value="Genomic_DNA"/>
</dbReference>
<accession>A0A5B7KD71</accession>
<sequence>MKDQQEVKEEEDYVYPSLRLRRYTQGQSFSSSAVTRRPPGEADEQIKKKKTLITHGASLTTLPETQPAV</sequence>
<feature type="compositionally biased region" description="Polar residues" evidence="1">
    <location>
        <begin position="57"/>
        <end position="69"/>
    </location>
</feature>
<comment type="caution">
    <text evidence="2">The sequence shown here is derived from an EMBL/GenBank/DDBJ whole genome shotgun (WGS) entry which is preliminary data.</text>
</comment>
<keyword evidence="3" id="KW-1185">Reference proteome</keyword>
<dbReference type="Proteomes" id="UP000324222">
    <property type="component" value="Unassembled WGS sequence"/>
</dbReference>
<proteinExistence type="predicted"/>
<reference evidence="2 3" key="1">
    <citation type="submission" date="2019-05" db="EMBL/GenBank/DDBJ databases">
        <title>Another draft genome of Portunus trituberculatus and its Hox gene families provides insights of decapod evolution.</title>
        <authorList>
            <person name="Jeong J.-H."/>
            <person name="Song I."/>
            <person name="Kim S."/>
            <person name="Choi T."/>
            <person name="Kim D."/>
            <person name="Ryu S."/>
            <person name="Kim W."/>
        </authorList>
    </citation>
    <scope>NUCLEOTIDE SEQUENCE [LARGE SCALE GENOMIC DNA]</scope>
    <source>
        <tissue evidence="2">Muscle</tissue>
    </source>
</reference>
<evidence type="ECO:0000313" key="3">
    <source>
        <dbReference type="Proteomes" id="UP000324222"/>
    </source>
</evidence>
<feature type="region of interest" description="Disordered" evidence="1">
    <location>
        <begin position="26"/>
        <end position="69"/>
    </location>
</feature>
<gene>
    <name evidence="2" type="ORF">E2C01_102446</name>
</gene>
<name>A0A5B7KD71_PORTR</name>
<organism evidence="2 3">
    <name type="scientific">Portunus trituberculatus</name>
    <name type="common">Swimming crab</name>
    <name type="synonym">Neptunus trituberculatus</name>
    <dbReference type="NCBI Taxonomy" id="210409"/>
    <lineage>
        <taxon>Eukaryota</taxon>
        <taxon>Metazoa</taxon>
        <taxon>Ecdysozoa</taxon>
        <taxon>Arthropoda</taxon>
        <taxon>Crustacea</taxon>
        <taxon>Multicrustacea</taxon>
        <taxon>Malacostraca</taxon>
        <taxon>Eumalacostraca</taxon>
        <taxon>Eucarida</taxon>
        <taxon>Decapoda</taxon>
        <taxon>Pleocyemata</taxon>
        <taxon>Brachyura</taxon>
        <taxon>Eubrachyura</taxon>
        <taxon>Portunoidea</taxon>
        <taxon>Portunidae</taxon>
        <taxon>Portuninae</taxon>
        <taxon>Portunus</taxon>
    </lineage>
</organism>
<protein>
    <submittedName>
        <fullName evidence="2">Uncharacterized protein</fullName>
    </submittedName>
</protein>
<evidence type="ECO:0000256" key="1">
    <source>
        <dbReference type="SAM" id="MobiDB-lite"/>
    </source>
</evidence>
<evidence type="ECO:0000313" key="2">
    <source>
        <dbReference type="EMBL" id="MPD06623.1"/>
    </source>
</evidence>